<reference evidence="3 4" key="1">
    <citation type="journal article" date="2016" name="Nat. Commun.">
        <title>Thousands of microbial genomes shed light on interconnected biogeochemical processes in an aquifer system.</title>
        <authorList>
            <person name="Anantharaman K."/>
            <person name="Brown C.T."/>
            <person name="Hug L.A."/>
            <person name="Sharon I."/>
            <person name="Castelle C.J."/>
            <person name="Probst A.J."/>
            <person name="Thomas B.C."/>
            <person name="Singh A."/>
            <person name="Wilkins M.J."/>
            <person name="Karaoz U."/>
            <person name="Brodie E.L."/>
            <person name="Williams K.H."/>
            <person name="Hubbard S.S."/>
            <person name="Banfield J.F."/>
        </authorList>
    </citation>
    <scope>NUCLEOTIDE SEQUENCE [LARGE SCALE GENOMIC DNA]</scope>
</reference>
<dbReference type="InterPro" id="IPR051460">
    <property type="entry name" value="HdrC_iron-sulfur_subunit"/>
</dbReference>
<dbReference type="InterPro" id="IPR004017">
    <property type="entry name" value="Cys_rich_dom"/>
</dbReference>
<evidence type="ECO:0000313" key="4">
    <source>
        <dbReference type="Proteomes" id="UP000178526"/>
    </source>
</evidence>
<dbReference type="PANTHER" id="PTHR43255">
    <property type="entry name" value="IRON-SULFUR-BINDING OXIDOREDUCTASE FADF-RELATED-RELATED"/>
    <property type="match status" value="1"/>
</dbReference>
<comment type="caution">
    <text evidence="3">The sequence shown here is derived from an EMBL/GenBank/DDBJ whole genome shotgun (WGS) entry which is preliminary data.</text>
</comment>
<protein>
    <recommendedName>
        <fullName evidence="5">(Fe-S)-binding protein</fullName>
    </recommendedName>
</protein>
<accession>A0A1F7RGG2</accession>
<sequence length="423" mass="47445">MTGLEKYRWDLVNCERCSMCKWVHPWKTQSHRFAKVCPSVSKYLFDAYSAQGRFDVIRGLLEGEIEVTDKVLEVIYACTLCGGCDVTCKFSRDMEPLEILHQIRIELVKSGKGPLPGHKAALDSIKNYDNPWMQPRTRRSNWARKLKAKDLTKEKAKILYYAGCTYSYNPDLQIVAQNTLSLLLKSGLDIGVLGNKEICCASPVLKVGEEDLYHDFAKKNIQTFNELGVDMVITSCSGCFGIFTNHYPEIGKMNFEVVQGVQLLEKLINEGKINFRKKVPMTVTWHDPCHMGRGGEPQNIWNGTRTKWGLSDPPRKRNFGANGVYDAPRNILNAIPGIKLAEMERIREYSWCCGAGGGVKSAFPEFANWSARERIEEAKSTGAEALVTACPWCELNLGEGVKADGDKIKMLSLINIVTEALGE</sequence>
<proteinExistence type="predicted"/>
<dbReference type="GO" id="GO:0016491">
    <property type="term" value="F:oxidoreductase activity"/>
    <property type="evidence" value="ECO:0007669"/>
    <property type="project" value="UniProtKB-ARBA"/>
</dbReference>
<evidence type="ECO:0000259" key="2">
    <source>
        <dbReference type="Pfam" id="PF13183"/>
    </source>
</evidence>
<evidence type="ECO:0000259" key="1">
    <source>
        <dbReference type="Pfam" id="PF02754"/>
    </source>
</evidence>
<feature type="domain" description="Cysteine-rich" evidence="1">
    <location>
        <begin position="159"/>
        <end position="242"/>
    </location>
</feature>
<dbReference type="EMBL" id="MGDB01000099">
    <property type="protein sequence ID" value="OGL40430.1"/>
    <property type="molecule type" value="Genomic_DNA"/>
</dbReference>
<evidence type="ECO:0008006" key="5">
    <source>
        <dbReference type="Google" id="ProtNLM"/>
    </source>
</evidence>
<feature type="domain" description="4Fe-4S ferredoxin-type" evidence="2">
    <location>
        <begin position="13"/>
        <end position="89"/>
    </location>
</feature>
<dbReference type="AlphaFoldDB" id="A0A1F7RGG2"/>
<gene>
    <name evidence="3" type="ORF">A2042_07480</name>
</gene>
<feature type="domain" description="Cysteine-rich" evidence="1">
    <location>
        <begin position="325"/>
        <end position="397"/>
    </location>
</feature>
<evidence type="ECO:0000313" key="3">
    <source>
        <dbReference type="EMBL" id="OGL40430.1"/>
    </source>
</evidence>
<name>A0A1F7RGG2_9BACT</name>
<organism evidence="3 4">
    <name type="scientific">Candidatus Schekmanbacteria bacterium GWA2_38_11</name>
    <dbReference type="NCBI Taxonomy" id="1817876"/>
    <lineage>
        <taxon>Bacteria</taxon>
        <taxon>Candidatus Schekmaniibacteriota</taxon>
    </lineage>
</organism>
<dbReference type="InterPro" id="IPR017896">
    <property type="entry name" value="4Fe4S_Fe-S-bd"/>
</dbReference>
<dbReference type="SUPFAM" id="SSF46548">
    <property type="entry name" value="alpha-helical ferredoxin"/>
    <property type="match status" value="1"/>
</dbReference>
<dbReference type="Proteomes" id="UP000178526">
    <property type="component" value="Unassembled WGS sequence"/>
</dbReference>
<dbReference type="PANTHER" id="PTHR43255:SF2">
    <property type="entry name" value="HETERODISULFIDE REDUCTASE RELATED PROTEIN"/>
    <property type="match status" value="1"/>
</dbReference>
<dbReference type="GO" id="GO:0005886">
    <property type="term" value="C:plasma membrane"/>
    <property type="evidence" value="ECO:0007669"/>
    <property type="project" value="TreeGrafter"/>
</dbReference>
<dbReference type="Pfam" id="PF02754">
    <property type="entry name" value="CCG"/>
    <property type="match status" value="2"/>
</dbReference>
<dbReference type="Pfam" id="PF13183">
    <property type="entry name" value="Fer4_8"/>
    <property type="match status" value="1"/>
</dbReference>